<sequence>MAELEEKRWAVISERGCEGANLTYKEALELEQLLIAQKVYGLCIVTQEAARRAVAPESQEGRGGS</sequence>
<name>A0A0B6WZD9_9BACT</name>
<dbReference type="AlphaFoldDB" id="A0A0B6WZD9"/>
<keyword evidence="2" id="KW-1185">Reference proteome</keyword>
<organism evidence="1 2">
    <name type="scientific">Pyrinomonas methylaliphatogenes</name>
    <dbReference type="NCBI Taxonomy" id="454194"/>
    <lineage>
        <taxon>Bacteria</taxon>
        <taxon>Pseudomonadati</taxon>
        <taxon>Acidobacteriota</taxon>
        <taxon>Blastocatellia</taxon>
        <taxon>Blastocatellales</taxon>
        <taxon>Pyrinomonadaceae</taxon>
        <taxon>Pyrinomonas</taxon>
    </lineage>
</organism>
<reference evidence="1 2" key="1">
    <citation type="submission" date="2013-12" db="EMBL/GenBank/DDBJ databases">
        <authorList>
            <person name="Stott M."/>
        </authorList>
    </citation>
    <scope>NUCLEOTIDE SEQUENCE [LARGE SCALE GENOMIC DNA]</scope>
    <source>
        <strain evidence="1 2">K22</strain>
    </source>
</reference>
<evidence type="ECO:0000313" key="2">
    <source>
        <dbReference type="Proteomes" id="UP000031518"/>
    </source>
</evidence>
<reference evidence="1 2" key="2">
    <citation type="submission" date="2015-01" db="EMBL/GenBank/DDBJ databases">
        <title>Complete genome sequence of Pyrinomonas methylaliphatogenes type strain K22T.</title>
        <authorList>
            <person name="Lee K.C.Y."/>
            <person name="Power J.F."/>
            <person name="Dunfield P.F."/>
            <person name="Morgan X.C."/>
            <person name="Huttenhower C."/>
            <person name="Stott M.B."/>
        </authorList>
    </citation>
    <scope>NUCLEOTIDE SEQUENCE [LARGE SCALE GENOMIC DNA]</scope>
    <source>
        <strain evidence="1 2">K22</strain>
    </source>
</reference>
<protein>
    <submittedName>
        <fullName evidence="1">Uncharacterized protein</fullName>
    </submittedName>
</protein>
<accession>A0A0B6WZD9</accession>
<dbReference type="RefSeq" id="WP_041977991.1">
    <property type="nucleotide sequence ID" value="NZ_CBXV010000008.1"/>
</dbReference>
<dbReference type="STRING" id="454194.PYK22_02645"/>
<proteinExistence type="predicted"/>
<gene>
    <name evidence="1" type="ORF">PYK22_02645</name>
</gene>
<dbReference type="EMBL" id="CBXV010000008">
    <property type="protein sequence ID" value="CDM66613.1"/>
    <property type="molecule type" value="Genomic_DNA"/>
</dbReference>
<evidence type="ECO:0000313" key="1">
    <source>
        <dbReference type="EMBL" id="CDM66613.1"/>
    </source>
</evidence>
<dbReference type="Proteomes" id="UP000031518">
    <property type="component" value="Unassembled WGS sequence"/>
</dbReference>